<accession>A0A4R2CQJ6</accession>
<protein>
    <submittedName>
        <fullName evidence="2">Uncharacterized protein</fullName>
    </submittedName>
</protein>
<comment type="caution">
    <text evidence="2">The sequence shown here is derived from an EMBL/GenBank/DDBJ whole genome shotgun (WGS) entry which is preliminary data.</text>
</comment>
<dbReference type="AlphaFoldDB" id="A0A4R2CQJ6"/>
<evidence type="ECO:0000313" key="3">
    <source>
        <dbReference type="Proteomes" id="UP000295351"/>
    </source>
</evidence>
<dbReference type="EMBL" id="SLVX01000033">
    <property type="protein sequence ID" value="TCN34680.1"/>
    <property type="molecule type" value="Genomic_DNA"/>
</dbReference>
<evidence type="ECO:0000313" key="1">
    <source>
        <dbReference type="EMBL" id="TCN34680.1"/>
    </source>
</evidence>
<sequence>ALLIGPDQPWLSTTGFLDKIDENLRKAMAA</sequence>
<evidence type="ECO:0000313" key="2">
    <source>
        <dbReference type="EMBL" id="TCN41589.1"/>
    </source>
</evidence>
<organism evidence="2 3">
    <name type="scientific">Shinella granuli</name>
    <dbReference type="NCBI Taxonomy" id="323621"/>
    <lineage>
        <taxon>Bacteria</taxon>
        <taxon>Pseudomonadati</taxon>
        <taxon>Pseudomonadota</taxon>
        <taxon>Alphaproteobacteria</taxon>
        <taxon>Hyphomicrobiales</taxon>
        <taxon>Rhizobiaceae</taxon>
        <taxon>Shinella</taxon>
    </lineage>
</organism>
<keyword evidence="3" id="KW-1185">Reference proteome</keyword>
<gene>
    <name evidence="2" type="ORF">EV665_113185</name>
    <name evidence="1" type="ORF">EV665_1331</name>
</gene>
<feature type="non-terminal residue" evidence="2">
    <location>
        <position position="1"/>
    </location>
</feature>
<reference evidence="2 3" key="1">
    <citation type="submission" date="2019-03" db="EMBL/GenBank/DDBJ databases">
        <title>Genomic Encyclopedia of Type Strains, Phase IV (KMG-IV): sequencing the most valuable type-strain genomes for metagenomic binning, comparative biology and taxonomic classification.</title>
        <authorList>
            <person name="Goeker M."/>
        </authorList>
    </citation>
    <scope>NUCLEOTIDE SEQUENCE [LARGE SCALE GENOMIC DNA]</scope>
    <source>
        <strain evidence="2 3">DSM 18401</strain>
    </source>
</reference>
<name>A0A4R2CQJ6_SHIGR</name>
<proteinExistence type="predicted"/>
<dbReference type="Proteomes" id="UP000295351">
    <property type="component" value="Unassembled WGS sequence"/>
</dbReference>
<dbReference type="EMBL" id="SLVX01000013">
    <property type="protein sequence ID" value="TCN41589.1"/>
    <property type="molecule type" value="Genomic_DNA"/>
</dbReference>